<evidence type="ECO:0000313" key="6">
    <source>
        <dbReference type="EMBL" id="GMG82554.1"/>
    </source>
</evidence>
<gene>
    <name evidence="6" type="ORF">LNKW23_17670</name>
</gene>
<evidence type="ECO:0000313" key="7">
    <source>
        <dbReference type="Proteomes" id="UP001239909"/>
    </source>
</evidence>
<dbReference type="Proteomes" id="UP001239909">
    <property type="component" value="Unassembled WGS sequence"/>
</dbReference>
<organism evidence="6 7">
    <name type="scientific">Paralimibaculum aggregatum</name>
    <dbReference type="NCBI Taxonomy" id="3036245"/>
    <lineage>
        <taxon>Bacteria</taxon>
        <taxon>Pseudomonadati</taxon>
        <taxon>Pseudomonadota</taxon>
        <taxon>Alphaproteobacteria</taxon>
        <taxon>Rhodobacterales</taxon>
        <taxon>Paracoccaceae</taxon>
        <taxon>Paralimibaculum</taxon>
    </lineage>
</organism>
<dbReference type="InterPro" id="IPR000415">
    <property type="entry name" value="Nitroreductase-like"/>
</dbReference>
<dbReference type="RefSeq" id="WP_285671338.1">
    <property type="nucleotide sequence ID" value="NZ_BSYI01000011.1"/>
</dbReference>
<dbReference type="SUPFAM" id="SSF55469">
    <property type="entry name" value="FMN-dependent nitroreductase-like"/>
    <property type="match status" value="1"/>
</dbReference>
<proteinExistence type="inferred from homology"/>
<keyword evidence="7" id="KW-1185">Reference proteome</keyword>
<name>A0ABQ6LK44_9RHOB</name>
<dbReference type="EMBL" id="BSYI01000011">
    <property type="protein sequence ID" value="GMG82554.1"/>
    <property type="molecule type" value="Genomic_DNA"/>
</dbReference>
<protein>
    <recommendedName>
        <fullName evidence="5">Nitroreductase domain-containing protein</fullName>
    </recommendedName>
</protein>
<evidence type="ECO:0000256" key="2">
    <source>
        <dbReference type="ARBA" id="ARBA00022630"/>
    </source>
</evidence>
<dbReference type="InterPro" id="IPR029479">
    <property type="entry name" value="Nitroreductase"/>
</dbReference>
<evidence type="ECO:0000259" key="5">
    <source>
        <dbReference type="Pfam" id="PF00881"/>
    </source>
</evidence>
<dbReference type="PANTHER" id="PTHR43425:SF2">
    <property type="entry name" value="OXYGEN-INSENSITIVE NADPH NITROREDUCTASE"/>
    <property type="match status" value="1"/>
</dbReference>
<keyword evidence="4" id="KW-0560">Oxidoreductase</keyword>
<dbReference type="Gene3D" id="3.40.109.10">
    <property type="entry name" value="NADH Oxidase"/>
    <property type="match status" value="1"/>
</dbReference>
<keyword evidence="3" id="KW-0288">FMN</keyword>
<comment type="caution">
    <text evidence="6">The sequence shown here is derived from an EMBL/GenBank/DDBJ whole genome shotgun (WGS) entry which is preliminary data.</text>
</comment>
<evidence type="ECO:0000256" key="1">
    <source>
        <dbReference type="ARBA" id="ARBA00008366"/>
    </source>
</evidence>
<evidence type="ECO:0000256" key="4">
    <source>
        <dbReference type="ARBA" id="ARBA00023002"/>
    </source>
</evidence>
<dbReference type="PANTHER" id="PTHR43425">
    <property type="entry name" value="OXYGEN-INSENSITIVE NADPH NITROREDUCTASE"/>
    <property type="match status" value="1"/>
</dbReference>
<dbReference type="InterPro" id="IPR016446">
    <property type="entry name" value="Flavin_OxRdtase_Frp"/>
</dbReference>
<dbReference type="Pfam" id="PF00881">
    <property type="entry name" value="Nitroreductase"/>
    <property type="match status" value="1"/>
</dbReference>
<feature type="domain" description="Nitroreductase" evidence="5">
    <location>
        <begin position="106"/>
        <end position="260"/>
    </location>
</feature>
<reference evidence="6 7" key="1">
    <citation type="submission" date="2023-04" db="EMBL/GenBank/DDBJ databases">
        <title>Marinoamorphus aggregata gen. nov., sp. Nov., isolate from tissue of brittle star Ophioplocus japonicus.</title>
        <authorList>
            <person name="Kawano K."/>
            <person name="Sawayama S."/>
            <person name="Nakagawa S."/>
        </authorList>
    </citation>
    <scope>NUCLEOTIDE SEQUENCE [LARGE SCALE GENOMIC DNA]</scope>
    <source>
        <strain evidence="6 7">NKW23</strain>
    </source>
</reference>
<keyword evidence="2" id="KW-0285">Flavoprotein</keyword>
<comment type="similarity">
    <text evidence="1">Belongs to the flavin oxidoreductase frp family.</text>
</comment>
<accession>A0ABQ6LK44</accession>
<evidence type="ECO:0000256" key="3">
    <source>
        <dbReference type="ARBA" id="ARBA00022643"/>
    </source>
</evidence>
<sequence>MSPAAGLAPGDWVAADDGLTGRLVLDLDAGQALAGWSLGDWRQLGTGVLVETVQAGPVHYPDRAVLRPAGPEGIAELMALRFGSGGGIEAAGLDRAGAEAIRRLLDRRACRRFRDEAVPEGLLRLVLGTGLAAPSKSDLQQADIVWVRDPAIRADVTRGCGDWLEAAPATVEILVICGDGRRLAALHAGEAEPWANDHFDALFNATGDAAILLCQLLTAAAMAGLGACPVSVMRNRAEAISDALGLPDRVFPFAGLALGWPAEPRAPISPRLGPSGALHVDRFDTEGQAAAIAAYDARRGPVAQSPAWSEAKRRQYATAQRTGWGEFLRGKGFRMD</sequence>